<dbReference type="InterPro" id="IPR007969">
    <property type="entry name" value="DUF732"/>
</dbReference>
<keyword evidence="4" id="KW-1185">Reference proteome</keyword>
<feature type="domain" description="DUF732" evidence="2">
    <location>
        <begin position="27"/>
        <end position="92"/>
    </location>
</feature>
<accession>A0A378TK91</accession>
<dbReference type="EMBL" id="UGQT01000001">
    <property type="protein sequence ID" value="STZ61159.1"/>
    <property type="molecule type" value="Genomic_DNA"/>
</dbReference>
<reference evidence="3 4" key="1">
    <citation type="submission" date="2018-06" db="EMBL/GenBank/DDBJ databases">
        <authorList>
            <consortium name="Pathogen Informatics"/>
            <person name="Doyle S."/>
        </authorList>
    </citation>
    <scope>NUCLEOTIDE SEQUENCE [LARGE SCALE GENOMIC DNA]</scope>
    <source>
        <strain evidence="3 4">NCTC10821</strain>
    </source>
</reference>
<name>A0A378TK91_9MYCO</name>
<dbReference type="AlphaFoldDB" id="A0A378TK91"/>
<dbReference type="RefSeq" id="WP_163907798.1">
    <property type="nucleotide sequence ID" value="NZ_AP022600.1"/>
</dbReference>
<proteinExistence type="predicted"/>
<evidence type="ECO:0000313" key="4">
    <source>
        <dbReference type="Proteomes" id="UP000254978"/>
    </source>
</evidence>
<dbReference type="Proteomes" id="UP000254978">
    <property type="component" value="Unassembled WGS sequence"/>
</dbReference>
<evidence type="ECO:0000313" key="3">
    <source>
        <dbReference type="EMBL" id="STZ61159.1"/>
    </source>
</evidence>
<evidence type="ECO:0000256" key="1">
    <source>
        <dbReference type="SAM" id="SignalP"/>
    </source>
</evidence>
<evidence type="ECO:0000259" key="2">
    <source>
        <dbReference type="Pfam" id="PF05305"/>
    </source>
</evidence>
<protein>
    <submittedName>
        <fullName evidence="3">Protein of uncharacterized function (DUF732)</fullName>
    </submittedName>
</protein>
<sequence length="102" mass="10192">MALIKSFSVTTALFAAAFSLAAPATADDQMFADALDMIGVSVGDPAAVGRGVCASFDAGQTLPAVVDQLSAAHGITVDDASMVAGFSVAEYCDHHEGALTLG</sequence>
<gene>
    <name evidence="3" type="ORF">NCTC10821_04707</name>
</gene>
<dbReference type="Pfam" id="PF05305">
    <property type="entry name" value="DUF732"/>
    <property type="match status" value="1"/>
</dbReference>
<keyword evidence="1" id="KW-0732">Signal</keyword>
<feature type="chain" id="PRO_5016714188" evidence="1">
    <location>
        <begin position="27"/>
        <end position="102"/>
    </location>
</feature>
<organism evidence="3 4">
    <name type="scientific">Mycolicibacterium tokaiense</name>
    <dbReference type="NCBI Taxonomy" id="39695"/>
    <lineage>
        <taxon>Bacteria</taxon>
        <taxon>Bacillati</taxon>
        <taxon>Actinomycetota</taxon>
        <taxon>Actinomycetes</taxon>
        <taxon>Mycobacteriales</taxon>
        <taxon>Mycobacteriaceae</taxon>
        <taxon>Mycolicibacterium</taxon>
    </lineage>
</organism>
<feature type="signal peptide" evidence="1">
    <location>
        <begin position="1"/>
        <end position="26"/>
    </location>
</feature>